<dbReference type="OrthoDB" id="6397557at2"/>
<dbReference type="InterPro" id="IPR021307">
    <property type="entry name" value="DUF2884"/>
</dbReference>
<feature type="signal peptide" evidence="1">
    <location>
        <begin position="1"/>
        <end position="21"/>
    </location>
</feature>
<sequence>MTYLHATLMASALAVSSSAYAYQSCNVNLSAGFTINTTAIEFIADGESSDNKRSLYKIVEGKKLYIAEQVFILSHSQQALVKEYDAKIRHLVPQVKTVAIEGIDLAVDGVNVAFNDLLGEGNSVAADLTKELTLIRQQVAANLSIEKGISIGVEGLESESLLGKDFEQRIESVVQKAVVNSMGSILMSMGQQMMAAEGSGESFETRMEKFAQRIEDEMNMRTSIIAKDSQALCESITQLDGLEEQLKSNIKPLSTINVFTVTK</sequence>
<reference evidence="2 3" key="1">
    <citation type="submission" date="2019-05" db="EMBL/GenBank/DDBJ databases">
        <title>Colwellia ponticola sp. nov., isolated from seawater.</title>
        <authorList>
            <person name="Yoon J.-H."/>
        </authorList>
    </citation>
    <scope>NUCLEOTIDE SEQUENCE [LARGE SCALE GENOMIC DNA]</scope>
    <source>
        <strain evidence="2 3">OISW-25</strain>
    </source>
</reference>
<name>A0A8H2JKY6_9GAMM</name>
<accession>A0A8H2JKY6</accession>
<dbReference type="Pfam" id="PF11101">
    <property type="entry name" value="DUF2884"/>
    <property type="match status" value="1"/>
</dbReference>
<organism evidence="2 3">
    <name type="scientific">Colwellia ponticola</name>
    <dbReference type="NCBI Taxonomy" id="2304625"/>
    <lineage>
        <taxon>Bacteria</taxon>
        <taxon>Pseudomonadati</taxon>
        <taxon>Pseudomonadota</taxon>
        <taxon>Gammaproteobacteria</taxon>
        <taxon>Alteromonadales</taxon>
        <taxon>Colwelliaceae</taxon>
        <taxon>Colwellia</taxon>
    </lineage>
</organism>
<feature type="chain" id="PRO_5034997622" evidence="1">
    <location>
        <begin position="22"/>
        <end position="263"/>
    </location>
</feature>
<dbReference type="AlphaFoldDB" id="A0A8H2JKY6"/>
<keyword evidence="3" id="KW-1185">Reference proteome</keyword>
<dbReference type="RefSeq" id="WP_138623135.1">
    <property type="nucleotide sequence ID" value="NZ_SZVP01000009.1"/>
</dbReference>
<proteinExistence type="predicted"/>
<gene>
    <name evidence="2" type="ORF">FCS21_10495</name>
</gene>
<evidence type="ECO:0000313" key="3">
    <source>
        <dbReference type="Proteomes" id="UP000307702"/>
    </source>
</evidence>
<keyword evidence="1" id="KW-0732">Signal</keyword>
<comment type="caution">
    <text evidence="2">The sequence shown here is derived from an EMBL/GenBank/DDBJ whole genome shotgun (WGS) entry which is preliminary data.</text>
</comment>
<evidence type="ECO:0000313" key="2">
    <source>
        <dbReference type="EMBL" id="TMM44907.1"/>
    </source>
</evidence>
<dbReference type="Proteomes" id="UP000307702">
    <property type="component" value="Unassembled WGS sequence"/>
</dbReference>
<protein>
    <submittedName>
        <fullName evidence="2">DUF2884 family protein</fullName>
    </submittedName>
</protein>
<evidence type="ECO:0000256" key="1">
    <source>
        <dbReference type="SAM" id="SignalP"/>
    </source>
</evidence>
<dbReference type="EMBL" id="SZVP01000009">
    <property type="protein sequence ID" value="TMM44907.1"/>
    <property type="molecule type" value="Genomic_DNA"/>
</dbReference>